<dbReference type="AlphaFoldDB" id="A0A010QWV2"/>
<evidence type="ECO:0000256" key="1">
    <source>
        <dbReference type="SAM" id="SignalP"/>
    </source>
</evidence>
<feature type="domain" description="DUF7907" evidence="2">
    <location>
        <begin position="28"/>
        <end position="167"/>
    </location>
</feature>
<name>A0A010QWV2_9PEZI</name>
<organism evidence="3 4">
    <name type="scientific">Colletotrichum fioriniae PJ7</name>
    <dbReference type="NCBI Taxonomy" id="1445577"/>
    <lineage>
        <taxon>Eukaryota</taxon>
        <taxon>Fungi</taxon>
        <taxon>Dikarya</taxon>
        <taxon>Ascomycota</taxon>
        <taxon>Pezizomycotina</taxon>
        <taxon>Sordariomycetes</taxon>
        <taxon>Hypocreomycetidae</taxon>
        <taxon>Glomerellales</taxon>
        <taxon>Glomerellaceae</taxon>
        <taxon>Colletotrichum</taxon>
        <taxon>Colletotrichum acutatum species complex</taxon>
    </lineage>
</organism>
<reference evidence="3 4" key="1">
    <citation type="submission" date="2014-02" db="EMBL/GenBank/DDBJ databases">
        <title>The genome sequence of Colletotrichum fioriniae PJ7.</title>
        <authorList>
            <person name="Baroncelli R."/>
            <person name="Thon M.R."/>
        </authorList>
    </citation>
    <scope>NUCLEOTIDE SEQUENCE [LARGE SCALE GENOMIC DNA]</scope>
    <source>
        <strain evidence="3 4">PJ7</strain>
    </source>
</reference>
<accession>A0A010QWV2</accession>
<dbReference type="Pfam" id="PF25484">
    <property type="entry name" value="DUF7907"/>
    <property type="match status" value="1"/>
</dbReference>
<dbReference type="OrthoDB" id="3518533at2759"/>
<evidence type="ECO:0000313" key="4">
    <source>
        <dbReference type="Proteomes" id="UP000020467"/>
    </source>
</evidence>
<gene>
    <name evidence="3" type="ORF">CFIO01_13212</name>
</gene>
<dbReference type="HOGENOM" id="CLU_1454290_0_0_1"/>
<comment type="caution">
    <text evidence="3">The sequence shown here is derived from an EMBL/GenBank/DDBJ whole genome shotgun (WGS) entry which is preliminary data.</text>
</comment>
<feature type="signal peptide" evidence="1">
    <location>
        <begin position="1"/>
        <end position="18"/>
    </location>
</feature>
<protein>
    <recommendedName>
        <fullName evidence="2">DUF7907 domain-containing protein</fullName>
    </recommendedName>
</protein>
<sequence>MFAQTLIQTTLLAAVATAASLPVRQTTPTFRLAANVTNFDLTPSIQGQELTYTPTADCAASVVFGPAGQGAEFYATGSTVNVAHLSGEDSSPSAGLIVTPGGTATVPSLNTVQLQCGAGTSGVTVTDGSLQFEDGFWMACPRNGSVVLSFKKAGQRTLLGCADVQLLSI</sequence>
<keyword evidence="4" id="KW-1185">Reference proteome</keyword>
<evidence type="ECO:0000313" key="3">
    <source>
        <dbReference type="EMBL" id="EXF81080.1"/>
    </source>
</evidence>
<keyword evidence="1" id="KW-0732">Signal</keyword>
<dbReference type="EMBL" id="JARH01000390">
    <property type="protein sequence ID" value="EXF81080.1"/>
    <property type="molecule type" value="Genomic_DNA"/>
</dbReference>
<dbReference type="InterPro" id="IPR057229">
    <property type="entry name" value="DUF7907"/>
</dbReference>
<dbReference type="Proteomes" id="UP000020467">
    <property type="component" value="Unassembled WGS sequence"/>
</dbReference>
<evidence type="ECO:0000259" key="2">
    <source>
        <dbReference type="Pfam" id="PF25484"/>
    </source>
</evidence>
<proteinExistence type="predicted"/>
<dbReference type="KEGG" id="cfj:CFIO01_13212"/>
<feature type="chain" id="PRO_5001455216" description="DUF7907 domain-containing protein" evidence="1">
    <location>
        <begin position="19"/>
        <end position="169"/>
    </location>
</feature>
<dbReference type="eggNOG" id="ENOG502SZBS">
    <property type="taxonomic scope" value="Eukaryota"/>
</dbReference>